<dbReference type="STRING" id="31958.SD37_11710"/>
<dbReference type="KEGG" id="aori:SD37_11710"/>
<keyword evidence="1" id="KW-0472">Membrane</keyword>
<reference evidence="2 3" key="1">
    <citation type="journal article" date="2015" name="Genome Announc.">
        <title>Draft Genome Sequence of Norvancomycin-Producing Strain Amycolatopsis orientalis CPCC200066.</title>
        <authorList>
            <person name="Lei X."/>
            <person name="Yuan F."/>
            <person name="Shi Y."/>
            <person name="Li X."/>
            <person name="Wang L."/>
            <person name="Hong B."/>
        </authorList>
    </citation>
    <scope>NUCLEOTIDE SEQUENCE [LARGE SCALE GENOMIC DNA]</scope>
    <source>
        <strain evidence="2 3">B-37</strain>
    </source>
</reference>
<organism evidence="2 3">
    <name type="scientific">Amycolatopsis orientalis</name>
    <name type="common">Nocardia orientalis</name>
    <dbReference type="NCBI Taxonomy" id="31958"/>
    <lineage>
        <taxon>Bacteria</taxon>
        <taxon>Bacillati</taxon>
        <taxon>Actinomycetota</taxon>
        <taxon>Actinomycetes</taxon>
        <taxon>Pseudonocardiales</taxon>
        <taxon>Pseudonocardiaceae</taxon>
        <taxon>Amycolatopsis</taxon>
    </lineage>
</organism>
<name>A0A193BVP9_AMYOR</name>
<feature type="transmembrane region" description="Helical" evidence="1">
    <location>
        <begin position="21"/>
        <end position="41"/>
    </location>
</feature>
<sequence length="76" mass="8162">MTAILDRVPVDEITAEARQIQFGKTVLLGVAAVLFGLGWVVGKTFVVLWRAFAWSATAVKVGWREAQGSRRSGGSA</sequence>
<proteinExistence type="predicted"/>
<evidence type="ECO:0000313" key="2">
    <source>
        <dbReference type="EMBL" id="ANN16244.1"/>
    </source>
</evidence>
<dbReference type="EMBL" id="CP016174">
    <property type="protein sequence ID" value="ANN16244.1"/>
    <property type="molecule type" value="Genomic_DNA"/>
</dbReference>
<protein>
    <submittedName>
        <fullName evidence="2">Uncharacterized protein</fullName>
    </submittedName>
</protein>
<keyword evidence="1" id="KW-1133">Transmembrane helix</keyword>
<dbReference type="Proteomes" id="UP000093695">
    <property type="component" value="Chromosome"/>
</dbReference>
<accession>A0A193BVP9</accession>
<evidence type="ECO:0000256" key="1">
    <source>
        <dbReference type="SAM" id="Phobius"/>
    </source>
</evidence>
<keyword evidence="1" id="KW-0812">Transmembrane</keyword>
<dbReference type="RefSeq" id="WP_044851560.1">
    <property type="nucleotide sequence ID" value="NZ_CP016174.1"/>
</dbReference>
<gene>
    <name evidence="2" type="ORF">SD37_11710</name>
</gene>
<keyword evidence="3" id="KW-1185">Reference proteome</keyword>
<evidence type="ECO:0000313" key="3">
    <source>
        <dbReference type="Proteomes" id="UP000093695"/>
    </source>
</evidence>
<dbReference type="AlphaFoldDB" id="A0A193BVP9"/>